<keyword evidence="4" id="KW-0479">Metal-binding</keyword>
<sequence length="306" mass="34995">MGSQQEPLIIKFWCHECSHIVSLVVEPDIHRLCPFCFSSFIEELNTISPDESLTAGTNLAFHEWIPVLQSLQSSSLRPVAGGYNESHVHDSDFDILQKKLHRDAVIQKLLHAIDVLNRKHYTESSLLPYGLYHYQSHPSTNTGMSEESFGPRLTQILEYLSDNPPRWYHTDDLMLPKLNVLLQYIDDYARAIEGVSTVRIDQSTAGEKCPVCLDEFVVGQEASKVPCKHMFHCKCIKTWLEVHNSCPVCRFELPVEVPRRETGDGNVGGRSRRRARRFWVHFPWMSCMHFFRGRRASSGPTSPLTG</sequence>
<dbReference type="Pfam" id="PF14369">
    <property type="entry name" value="Zn_ribbon_19"/>
    <property type="match status" value="1"/>
</dbReference>
<evidence type="ECO:0000256" key="5">
    <source>
        <dbReference type="ARBA" id="ARBA00022771"/>
    </source>
</evidence>
<keyword evidence="7" id="KW-0862">Zinc</keyword>
<accession>A0A9Q0C8S8</accession>
<evidence type="ECO:0000256" key="4">
    <source>
        <dbReference type="ARBA" id="ARBA00022723"/>
    </source>
</evidence>
<dbReference type="EMBL" id="JAMQYH010000004">
    <property type="protein sequence ID" value="KAJ1689302.1"/>
    <property type="molecule type" value="Genomic_DNA"/>
</dbReference>
<name>A0A9Q0C8S8_9POAL</name>
<evidence type="ECO:0000256" key="8">
    <source>
        <dbReference type="PROSITE-ProRule" id="PRU00175"/>
    </source>
</evidence>
<evidence type="ECO:0000313" key="10">
    <source>
        <dbReference type="EMBL" id="KAJ1689302.1"/>
    </source>
</evidence>
<dbReference type="SUPFAM" id="SSF57850">
    <property type="entry name" value="RING/U-box"/>
    <property type="match status" value="1"/>
</dbReference>
<dbReference type="GO" id="GO:0061630">
    <property type="term" value="F:ubiquitin protein ligase activity"/>
    <property type="evidence" value="ECO:0007669"/>
    <property type="project" value="UniProtKB-EC"/>
</dbReference>
<evidence type="ECO:0000256" key="7">
    <source>
        <dbReference type="ARBA" id="ARBA00022833"/>
    </source>
</evidence>
<keyword evidence="6" id="KW-0833">Ubl conjugation pathway</keyword>
<dbReference type="PANTHER" id="PTHR15710:SF243">
    <property type="entry name" value="E3 UBIQUITIN-PROTEIN LIGASE PRAJA-2 ISOFORM X1"/>
    <property type="match status" value="1"/>
</dbReference>
<dbReference type="PROSITE" id="PS50089">
    <property type="entry name" value="ZF_RING_2"/>
    <property type="match status" value="1"/>
</dbReference>
<evidence type="ECO:0000313" key="11">
    <source>
        <dbReference type="Proteomes" id="UP001151287"/>
    </source>
</evidence>
<dbReference type="AlphaFoldDB" id="A0A9Q0C8S8"/>
<comment type="caution">
    <text evidence="10">The sequence shown here is derived from an EMBL/GenBank/DDBJ whole genome shotgun (WGS) entry which is preliminary data.</text>
</comment>
<reference evidence="10" key="1">
    <citation type="journal article" date="2022" name="Cell">
        <title>Repeat-based holocentromeres influence genome architecture and karyotype evolution.</title>
        <authorList>
            <person name="Hofstatter P.G."/>
            <person name="Thangavel G."/>
            <person name="Lux T."/>
            <person name="Neumann P."/>
            <person name="Vondrak T."/>
            <person name="Novak P."/>
            <person name="Zhang M."/>
            <person name="Costa L."/>
            <person name="Castellani M."/>
            <person name="Scott A."/>
            <person name="Toegelov H."/>
            <person name="Fuchs J."/>
            <person name="Mata-Sucre Y."/>
            <person name="Dias Y."/>
            <person name="Vanzela A.L.L."/>
            <person name="Huettel B."/>
            <person name="Almeida C.C.S."/>
            <person name="Simkova H."/>
            <person name="Souza G."/>
            <person name="Pedrosa-Harand A."/>
            <person name="Macas J."/>
            <person name="Mayer K.F.X."/>
            <person name="Houben A."/>
            <person name="Marques A."/>
        </authorList>
    </citation>
    <scope>NUCLEOTIDE SEQUENCE</scope>
    <source>
        <strain evidence="10">RhyBre1mFocal</strain>
    </source>
</reference>
<dbReference type="OrthoDB" id="599058at2759"/>
<gene>
    <name evidence="10" type="ORF">LUZ63_013457</name>
</gene>
<evidence type="ECO:0000256" key="2">
    <source>
        <dbReference type="ARBA" id="ARBA00012483"/>
    </source>
</evidence>
<dbReference type="EC" id="2.3.2.27" evidence="2"/>
<keyword evidence="3" id="KW-0808">Transferase</keyword>
<dbReference type="GO" id="GO:0008270">
    <property type="term" value="F:zinc ion binding"/>
    <property type="evidence" value="ECO:0007669"/>
    <property type="project" value="UniProtKB-KW"/>
</dbReference>
<dbReference type="Proteomes" id="UP001151287">
    <property type="component" value="Unassembled WGS sequence"/>
</dbReference>
<dbReference type="InterPro" id="IPR001841">
    <property type="entry name" value="Znf_RING"/>
</dbReference>
<dbReference type="Pfam" id="PF13639">
    <property type="entry name" value="zf-RING_2"/>
    <property type="match status" value="1"/>
</dbReference>
<comment type="catalytic activity">
    <reaction evidence="1">
        <text>S-ubiquitinyl-[E2 ubiquitin-conjugating enzyme]-L-cysteine + [acceptor protein]-L-lysine = [E2 ubiquitin-conjugating enzyme]-L-cysteine + N(6)-ubiquitinyl-[acceptor protein]-L-lysine.</text>
        <dbReference type="EC" id="2.3.2.27"/>
    </reaction>
</comment>
<dbReference type="InterPro" id="IPR039525">
    <property type="entry name" value="RNF126-like_zinc-ribbon"/>
</dbReference>
<dbReference type="GO" id="GO:0016567">
    <property type="term" value="P:protein ubiquitination"/>
    <property type="evidence" value="ECO:0007669"/>
    <property type="project" value="TreeGrafter"/>
</dbReference>
<evidence type="ECO:0000256" key="3">
    <source>
        <dbReference type="ARBA" id="ARBA00022679"/>
    </source>
</evidence>
<keyword evidence="5 8" id="KW-0863">Zinc-finger</keyword>
<organism evidence="10 11">
    <name type="scientific">Rhynchospora breviuscula</name>
    <dbReference type="NCBI Taxonomy" id="2022672"/>
    <lineage>
        <taxon>Eukaryota</taxon>
        <taxon>Viridiplantae</taxon>
        <taxon>Streptophyta</taxon>
        <taxon>Embryophyta</taxon>
        <taxon>Tracheophyta</taxon>
        <taxon>Spermatophyta</taxon>
        <taxon>Magnoliopsida</taxon>
        <taxon>Liliopsida</taxon>
        <taxon>Poales</taxon>
        <taxon>Cyperaceae</taxon>
        <taxon>Cyperoideae</taxon>
        <taxon>Rhynchosporeae</taxon>
        <taxon>Rhynchospora</taxon>
    </lineage>
</organism>
<evidence type="ECO:0000259" key="9">
    <source>
        <dbReference type="PROSITE" id="PS50089"/>
    </source>
</evidence>
<dbReference type="InterPro" id="IPR013083">
    <property type="entry name" value="Znf_RING/FYVE/PHD"/>
</dbReference>
<protein>
    <recommendedName>
        <fullName evidence="2">RING-type E3 ubiquitin transferase</fullName>
        <ecNumber evidence="2">2.3.2.27</ecNumber>
    </recommendedName>
</protein>
<proteinExistence type="predicted"/>
<dbReference type="GO" id="GO:0005737">
    <property type="term" value="C:cytoplasm"/>
    <property type="evidence" value="ECO:0007669"/>
    <property type="project" value="TreeGrafter"/>
</dbReference>
<evidence type="ECO:0000256" key="6">
    <source>
        <dbReference type="ARBA" id="ARBA00022786"/>
    </source>
</evidence>
<dbReference type="PANTHER" id="PTHR15710">
    <property type="entry name" value="E3 UBIQUITIN-PROTEIN LIGASE PRAJA"/>
    <property type="match status" value="1"/>
</dbReference>
<keyword evidence="11" id="KW-1185">Reference proteome</keyword>
<dbReference type="Gene3D" id="3.30.40.10">
    <property type="entry name" value="Zinc/RING finger domain, C3HC4 (zinc finger)"/>
    <property type="match status" value="1"/>
</dbReference>
<evidence type="ECO:0000256" key="1">
    <source>
        <dbReference type="ARBA" id="ARBA00000900"/>
    </source>
</evidence>
<feature type="domain" description="RING-type" evidence="9">
    <location>
        <begin position="209"/>
        <end position="250"/>
    </location>
</feature>
<dbReference type="SMART" id="SM00184">
    <property type="entry name" value="RING"/>
    <property type="match status" value="1"/>
</dbReference>